<protein>
    <submittedName>
        <fullName evidence="1">Uncharacterized protein</fullName>
    </submittedName>
</protein>
<gene>
    <name evidence="1" type="ORF">SEGD1_131</name>
</gene>
<organism evidence="1 2">
    <name type="scientific">Enterobacteria phage SEGD1</name>
    <dbReference type="NCBI Taxonomy" id="1805456"/>
    <lineage>
        <taxon>Viruses</taxon>
        <taxon>Duplodnaviria</taxon>
        <taxon>Heunggongvirae</taxon>
        <taxon>Uroviricota</taxon>
        <taxon>Caudoviricetes</taxon>
        <taxon>Chimalliviridae</taxon>
        <taxon>Seoulvirus</taxon>
        <taxon>Seoulvirus SPN3US</taxon>
    </lineage>
</organism>
<evidence type="ECO:0000313" key="2">
    <source>
        <dbReference type="Proteomes" id="UP000223976"/>
    </source>
</evidence>
<dbReference type="Proteomes" id="UP000223976">
    <property type="component" value="Segment"/>
</dbReference>
<sequence>MNITMNLYTKRERNVLESGVAPEVLAAGDISIDPLKVKVAELFPRDEWDIWYFRCSSVLNAIKQLSDYQPGPYIGTWHWYVPRTPNFLYLHDDDKRTHIRTVATPERLERYLGLIHDRPRNELQSIVEVLRQVPLDGILELDMKIADRPRHYWEFSWVDAKYENHNVIYLKR</sequence>
<accession>A0A142IIJ0</accession>
<reference evidence="1 2" key="1">
    <citation type="submission" date="2016-02" db="EMBL/GenBank/DDBJ databases">
        <title>Complete genome sequence of a polyvalent bacteriophage, SEGD1, simultaneously inhibiting both Salmonella enterica and Escherichia coli O157:H7.</title>
        <authorList>
            <person name="Fan J."/>
            <person name="Ma J."/>
        </authorList>
    </citation>
    <scope>NUCLEOTIDE SEQUENCE [LARGE SCALE GENOMIC DNA]</scope>
</reference>
<name>A0A142IIJ0_9CAUD</name>
<proteinExistence type="predicted"/>
<dbReference type="EMBL" id="KU726251">
    <property type="protein sequence ID" value="AMR59778.1"/>
    <property type="molecule type" value="Genomic_DNA"/>
</dbReference>
<evidence type="ECO:0000313" key="1">
    <source>
        <dbReference type="EMBL" id="AMR59778.1"/>
    </source>
</evidence>